<protein>
    <submittedName>
        <fullName evidence="1">Uncharacterized protein</fullName>
    </submittedName>
</protein>
<keyword evidence="2" id="KW-1185">Reference proteome</keyword>
<proteinExistence type="predicted"/>
<reference evidence="1 2" key="2">
    <citation type="journal article" date="2022" name="Mol. Ecol. Resour.">
        <title>The genomes of chicory, endive, great burdock and yacon provide insights into Asteraceae paleo-polyploidization history and plant inulin production.</title>
        <authorList>
            <person name="Fan W."/>
            <person name="Wang S."/>
            <person name="Wang H."/>
            <person name="Wang A."/>
            <person name="Jiang F."/>
            <person name="Liu H."/>
            <person name="Zhao H."/>
            <person name="Xu D."/>
            <person name="Zhang Y."/>
        </authorList>
    </citation>
    <scope>NUCLEOTIDE SEQUENCE [LARGE SCALE GENOMIC DNA]</scope>
    <source>
        <strain evidence="2">cv. Niubang</strain>
    </source>
</reference>
<dbReference type="Proteomes" id="UP001055879">
    <property type="component" value="Linkage Group LG04"/>
</dbReference>
<organism evidence="1 2">
    <name type="scientific">Arctium lappa</name>
    <name type="common">Greater burdock</name>
    <name type="synonym">Lappa major</name>
    <dbReference type="NCBI Taxonomy" id="4217"/>
    <lineage>
        <taxon>Eukaryota</taxon>
        <taxon>Viridiplantae</taxon>
        <taxon>Streptophyta</taxon>
        <taxon>Embryophyta</taxon>
        <taxon>Tracheophyta</taxon>
        <taxon>Spermatophyta</taxon>
        <taxon>Magnoliopsida</taxon>
        <taxon>eudicotyledons</taxon>
        <taxon>Gunneridae</taxon>
        <taxon>Pentapetalae</taxon>
        <taxon>asterids</taxon>
        <taxon>campanulids</taxon>
        <taxon>Asterales</taxon>
        <taxon>Asteraceae</taxon>
        <taxon>Carduoideae</taxon>
        <taxon>Cardueae</taxon>
        <taxon>Arctiinae</taxon>
        <taxon>Arctium</taxon>
    </lineage>
</organism>
<dbReference type="EMBL" id="CM042050">
    <property type="protein sequence ID" value="KAI3733941.1"/>
    <property type="molecule type" value="Genomic_DNA"/>
</dbReference>
<name>A0ACB9CI40_ARCLA</name>
<sequence length="93" mass="10601">MMCSSNWDEIPALFLFILIVDALRGWRLWTCSGVKIKHLRVLSNQEAVDCFKIVKDARLSIYLGFDLTYGAITSYLPFTVVGQFSPYLCIVFA</sequence>
<gene>
    <name evidence="1" type="ORF">L6452_13400</name>
</gene>
<evidence type="ECO:0000313" key="2">
    <source>
        <dbReference type="Proteomes" id="UP001055879"/>
    </source>
</evidence>
<comment type="caution">
    <text evidence="1">The sequence shown here is derived from an EMBL/GenBank/DDBJ whole genome shotgun (WGS) entry which is preliminary data.</text>
</comment>
<reference evidence="2" key="1">
    <citation type="journal article" date="2022" name="Mol. Ecol. Resour.">
        <title>The genomes of chicory, endive, great burdock and yacon provide insights into Asteraceae palaeo-polyploidization history and plant inulin production.</title>
        <authorList>
            <person name="Fan W."/>
            <person name="Wang S."/>
            <person name="Wang H."/>
            <person name="Wang A."/>
            <person name="Jiang F."/>
            <person name="Liu H."/>
            <person name="Zhao H."/>
            <person name="Xu D."/>
            <person name="Zhang Y."/>
        </authorList>
    </citation>
    <scope>NUCLEOTIDE SEQUENCE [LARGE SCALE GENOMIC DNA]</scope>
    <source>
        <strain evidence="2">cv. Niubang</strain>
    </source>
</reference>
<accession>A0ACB9CI40</accession>
<evidence type="ECO:0000313" key="1">
    <source>
        <dbReference type="EMBL" id="KAI3733941.1"/>
    </source>
</evidence>